<dbReference type="Proteomes" id="UP000001591">
    <property type="component" value="Chromosome"/>
</dbReference>
<dbReference type="EMBL" id="CP000613">
    <property type="protein sequence ID" value="ACI99416.1"/>
    <property type="molecule type" value="Genomic_DNA"/>
</dbReference>
<dbReference type="InterPro" id="IPR016185">
    <property type="entry name" value="PreATP-grasp_dom_sf"/>
</dbReference>
<dbReference type="KEGG" id="rce:RC1_2023"/>
<gene>
    <name evidence="7" type="ordered locus">RC1_2023</name>
</gene>
<dbReference type="STRING" id="414684.RC1_2023"/>
<evidence type="ECO:0000313" key="7">
    <source>
        <dbReference type="EMBL" id="ACI99416.1"/>
    </source>
</evidence>
<protein>
    <submittedName>
        <fullName evidence="7">Glutathionylspermidine synthase, putative</fullName>
    </submittedName>
</protein>
<keyword evidence="5" id="KW-0460">Magnesium</keyword>
<dbReference type="HOGENOM" id="CLU_059175_0_0_5"/>
<dbReference type="Gene3D" id="3.30.1490.330">
    <property type="match status" value="1"/>
</dbReference>
<sequence length="391" mass="43376">MRRLTLAPRPDWQARLEALGFDFHSGGGVPYWDETAAWEFTTAEIDRLDDAAVELHRLCLEAAAHVVAHGRWDALGIPAHWAPLLRASWERREGTDRALYGRLDLAWNGSGEPKLLEYNADTPTSLFEASVVQWQWLEDRFPGTDQFNGLHEALRDALAARPELARGLHLSCIVPHQEDEGTVRYLEGVALDAGRATKFVPIDQIGFNDRLGFVDQHDEPVHALFKLYPWEWLLREPFGAAMAEAVAAGRLTVIEPAWKLLLSGKGLLPLLWELFPGHPNLLPAYRERTRFPAGSTVVAKPLFGREGANVSIARLGPDGRPDGAPLVSMAGPYGEEGWIYQEFTTLPEAGPGRHAVLGVWLVDGAAKGMGIREDDGLVTRDSARFVPHLFR</sequence>
<dbReference type="RefSeq" id="WP_012567201.1">
    <property type="nucleotide sequence ID" value="NC_011420.2"/>
</dbReference>
<dbReference type="GO" id="GO:0016874">
    <property type="term" value="F:ligase activity"/>
    <property type="evidence" value="ECO:0007669"/>
    <property type="project" value="UniProtKB-KW"/>
</dbReference>
<evidence type="ECO:0000256" key="1">
    <source>
        <dbReference type="ARBA" id="ARBA00022598"/>
    </source>
</evidence>
<proteinExistence type="predicted"/>
<dbReference type="Pfam" id="PF03738">
    <property type="entry name" value="GSP_synth"/>
    <property type="match status" value="1"/>
</dbReference>
<dbReference type="SUPFAM" id="SSF52440">
    <property type="entry name" value="PreATP-grasp domain"/>
    <property type="match status" value="1"/>
</dbReference>
<dbReference type="GO" id="GO:0046872">
    <property type="term" value="F:metal ion binding"/>
    <property type="evidence" value="ECO:0007669"/>
    <property type="project" value="UniProtKB-KW"/>
</dbReference>
<dbReference type="OrthoDB" id="9765517at2"/>
<evidence type="ECO:0000256" key="2">
    <source>
        <dbReference type="ARBA" id="ARBA00022723"/>
    </source>
</evidence>
<feature type="domain" description="Glutathionylspermidine synthase pre-ATP-grasp-like" evidence="6">
    <location>
        <begin position="12"/>
        <end position="389"/>
    </location>
</feature>
<keyword evidence="8" id="KW-1185">Reference proteome</keyword>
<dbReference type="InterPro" id="IPR005494">
    <property type="entry name" value="GSPS_pre-ATP-grasp-like_dom"/>
</dbReference>
<evidence type="ECO:0000256" key="5">
    <source>
        <dbReference type="ARBA" id="ARBA00022842"/>
    </source>
</evidence>
<keyword evidence="2" id="KW-0479">Metal-binding</keyword>
<evidence type="ECO:0000259" key="6">
    <source>
        <dbReference type="Pfam" id="PF03738"/>
    </source>
</evidence>
<evidence type="ECO:0000256" key="4">
    <source>
        <dbReference type="ARBA" id="ARBA00022840"/>
    </source>
</evidence>
<accession>B6INZ6</accession>
<dbReference type="SUPFAM" id="SSF56059">
    <property type="entry name" value="Glutathione synthetase ATP-binding domain-like"/>
    <property type="match status" value="1"/>
</dbReference>
<keyword evidence="4" id="KW-0067">ATP-binding</keyword>
<dbReference type="GO" id="GO:0005524">
    <property type="term" value="F:ATP binding"/>
    <property type="evidence" value="ECO:0007669"/>
    <property type="project" value="UniProtKB-KW"/>
</dbReference>
<evidence type="ECO:0000256" key="3">
    <source>
        <dbReference type="ARBA" id="ARBA00022741"/>
    </source>
</evidence>
<keyword evidence="1" id="KW-0436">Ligase</keyword>
<dbReference type="AlphaFoldDB" id="B6INZ6"/>
<dbReference type="eggNOG" id="COG0754">
    <property type="taxonomic scope" value="Bacteria"/>
</dbReference>
<keyword evidence="3" id="KW-0547">Nucleotide-binding</keyword>
<name>B6INZ6_RHOCS</name>
<organism evidence="7 8">
    <name type="scientific">Rhodospirillum centenum (strain ATCC 51521 / SW)</name>
    <dbReference type="NCBI Taxonomy" id="414684"/>
    <lineage>
        <taxon>Bacteria</taxon>
        <taxon>Pseudomonadati</taxon>
        <taxon>Pseudomonadota</taxon>
        <taxon>Alphaproteobacteria</taxon>
        <taxon>Rhodospirillales</taxon>
        <taxon>Rhodospirillaceae</taxon>
        <taxon>Rhodospirillum</taxon>
    </lineage>
</organism>
<evidence type="ECO:0000313" key="8">
    <source>
        <dbReference type="Proteomes" id="UP000001591"/>
    </source>
</evidence>
<reference evidence="7 8" key="1">
    <citation type="journal article" date="2010" name="BMC Genomics">
        <title>Metabolic flexibility revealed in the genome of the cyst-forming alpha-1 proteobacterium Rhodospirillum centenum.</title>
        <authorList>
            <person name="Lu Y.K."/>
            <person name="Marden J."/>
            <person name="Han M."/>
            <person name="Swingley W.D."/>
            <person name="Mastrian S.D."/>
            <person name="Chowdhury S.R."/>
            <person name="Hao J."/>
            <person name="Helmy T."/>
            <person name="Kim S."/>
            <person name="Kurdoglu A.A."/>
            <person name="Matthies H.J."/>
            <person name="Rollo D."/>
            <person name="Stothard P."/>
            <person name="Blankenship R.E."/>
            <person name="Bauer C.E."/>
            <person name="Touchman J.W."/>
        </authorList>
    </citation>
    <scope>NUCLEOTIDE SEQUENCE [LARGE SCALE GENOMIC DNA]</scope>
    <source>
        <strain evidence="8">ATCC 51521 / SW</strain>
    </source>
</reference>